<evidence type="ECO:0000313" key="3">
    <source>
        <dbReference type="Proteomes" id="UP001597440"/>
    </source>
</evidence>
<feature type="region of interest" description="Disordered" evidence="1">
    <location>
        <begin position="40"/>
        <end position="74"/>
    </location>
</feature>
<gene>
    <name evidence="2" type="ORF">ACFSQW_07425</name>
</gene>
<evidence type="ECO:0000256" key="1">
    <source>
        <dbReference type="SAM" id="MobiDB-lite"/>
    </source>
</evidence>
<name>A0ABW5L0G4_9SPHI</name>
<comment type="caution">
    <text evidence="2">The sequence shown here is derived from an EMBL/GenBank/DDBJ whole genome shotgun (WGS) entry which is preliminary data.</text>
</comment>
<dbReference type="RefSeq" id="WP_210355985.1">
    <property type="nucleotide sequence ID" value="NZ_JAEQMU010000006.1"/>
</dbReference>
<dbReference type="EMBL" id="JBHULD010000008">
    <property type="protein sequence ID" value="MFD2554214.1"/>
    <property type="molecule type" value="Genomic_DNA"/>
</dbReference>
<organism evidence="2 3">
    <name type="scientific">Sphingobacterium tabacisoli</name>
    <dbReference type="NCBI Taxonomy" id="2044855"/>
    <lineage>
        <taxon>Bacteria</taxon>
        <taxon>Pseudomonadati</taxon>
        <taxon>Bacteroidota</taxon>
        <taxon>Sphingobacteriia</taxon>
        <taxon>Sphingobacteriales</taxon>
        <taxon>Sphingobacteriaceae</taxon>
        <taxon>Sphingobacterium</taxon>
    </lineage>
</organism>
<evidence type="ECO:0000313" key="2">
    <source>
        <dbReference type="EMBL" id="MFD2554214.1"/>
    </source>
</evidence>
<reference evidence="3" key="1">
    <citation type="journal article" date="2019" name="Int. J. Syst. Evol. Microbiol.">
        <title>The Global Catalogue of Microorganisms (GCM) 10K type strain sequencing project: providing services to taxonomists for standard genome sequencing and annotation.</title>
        <authorList>
            <consortium name="The Broad Institute Genomics Platform"/>
            <consortium name="The Broad Institute Genome Sequencing Center for Infectious Disease"/>
            <person name="Wu L."/>
            <person name="Ma J."/>
        </authorList>
    </citation>
    <scope>NUCLEOTIDE SEQUENCE [LARGE SCALE GENOMIC DNA]</scope>
    <source>
        <strain evidence="3">KCTC 52298</strain>
    </source>
</reference>
<protein>
    <submittedName>
        <fullName evidence="2">Uncharacterized protein</fullName>
    </submittedName>
</protein>
<accession>A0ABW5L0G4</accession>
<keyword evidence="3" id="KW-1185">Reference proteome</keyword>
<sequence length="74" mass="8186">MKGISYACTTPVQCLFNFAQSCTKNRLPLTFSPVLGYEQNKGTDQSAPHFGVMGKSDNPENRRQFGIGRDKGDE</sequence>
<dbReference type="Proteomes" id="UP001597440">
    <property type="component" value="Unassembled WGS sequence"/>
</dbReference>
<feature type="compositionally biased region" description="Basic and acidic residues" evidence="1">
    <location>
        <begin position="57"/>
        <end position="74"/>
    </location>
</feature>
<proteinExistence type="predicted"/>
<dbReference type="PROSITE" id="PS51257">
    <property type="entry name" value="PROKAR_LIPOPROTEIN"/>
    <property type="match status" value="1"/>
</dbReference>